<evidence type="ECO:0000256" key="1">
    <source>
        <dbReference type="SAM" id="MobiDB-lite"/>
    </source>
</evidence>
<dbReference type="GO" id="GO:0016567">
    <property type="term" value="P:protein ubiquitination"/>
    <property type="evidence" value="ECO:0007669"/>
    <property type="project" value="TreeGrafter"/>
</dbReference>
<dbReference type="EMBL" id="JACGCM010002332">
    <property type="protein sequence ID" value="KAF6141045.1"/>
    <property type="molecule type" value="Genomic_DNA"/>
</dbReference>
<dbReference type="InterPro" id="IPR045134">
    <property type="entry name" value="UHRF1/2-like"/>
</dbReference>
<sequence length="146" mass="17156">MYDVRSRKLELKQLEWKFFGDGIISGDRQSFSTKAFHTQWFLGMCLITRVVDHVGGFKVCKYIFARCDNEPAPWTSNKHGDCPRPFPMIKELKKATDIINRKDTPSWDYEEKDGCWTWIKPSPHNRKSTDNGNPDDIKSARRKERE</sequence>
<dbReference type="PANTHER" id="PTHR14140:SF27">
    <property type="entry name" value="OS04G0289800 PROTEIN"/>
    <property type="match status" value="1"/>
</dbReference>
<comment type="caution">
    <text evidence="2">The sequence shown here is derived from an EMBL/GenBank/DDBJ whole genome shotgun (WGS) entry which is preliminary data.</text>
</comment>
<dbReference type="OrthoDB" id="2270193at2759"/>
<dbReference type="AlphaFoldDB" id="A0A7J7LEJ1"/>
<dbReference type="InterPro" id="IPR036987">
    <property type="entry name" value="SRA-YDG_sf"/>
</dbReference>
<dbReference type="Gene3D" id="2.30.280.10">
    <property type="entry name" value="SRA-YDG"/>
    <property type="match status" value="1"/>
</dbReference>
<feature type="compositionally biased region" description="Basic and acidic residues" evidence="1">
    <location>
        <begin position="135"/>
        <end position="146"/>
    </location>
</feature>
<protein>
    <submittedName>
        <fullName evidence="2">Uncharacterized protein</fullName>
    </submittedName>
</protein>
<gene>
    <name evidence="2" type="ORF">GIB67_006490</name>
</gene>
<accession>A0A7J7LEJ1</accession>
<dbReference type="InterPro" id="IPR015947">
    <property type="entry name" value="PUA-like_sf"/>
</dbReference>
<feature type="region of interest" description="Disordered" evidence="1">
    <location>
        <begin position="116"/>
        <end position="146"/>
    </location>
</feature>
<evidence type="ECO:0000313" key="3">
    <source>
        <dbReference type="Proteomes" id="UP000541444"/>
    </source>
</evidence>
<dbReference type="SUPFAM" id="SSF88697">
    <property type="entry name" value="PUA domain-like"/>
    <property type="match status" value="1"/>
</dbReference>
<evidence type="ECO:0000313" key="2">
    <source>
        <dbReference type="EMBL" id="KAF6141045.1"/>
    </source>
</evidence>
<keyword evidence="3" id="KW-1185">Reference proteome</keyword>
<reference evidence="2 3" key="1">
    <citation type="journal article" date="2020" name="IScience">
        <title>Genome Sequencing of the Endangered Kingdonia uniflora (Circaeasteraceae, Ranunculales) Reveals Potential Mechanisms of Evolutionary Specialization.</title>
        <authorList>
            <person name="Sun Y."/>
            <person name="Deng T."/>
            <person name="Zhang A."/>
            <person name="Moore M.J."/>
            <person name="Landis J.B."/>
            <person name="Lin N."/>
            <person name="Zhang H."/>
            <person name="Zhang X."/>
            <person name="Huang J."/>
            <person name="Zhang X."/>
            <person name="Sun H."/>
            <person name="Wang H."/>
        </authorList>
    </citation>
    <scope>NUCLEOTIDE SEQUENCE [LARGE SCALE GENOMIC DNA]</scope>
    <source>
        <strain evidence="2">TB1705</strain>
        <tissue evidence="2">Leaf</tissue>
    </source>
</reference>
<dbReference type="GO" id="GO:0044027">
    <property type="term" value="P:negative regulation of gene expression via chromosomal CpG island methylation"/>
    <property type="evidence" value="ECO:0007669"/>
    <property type="project" value="TreeGrafter"/>
</dbReference>
<organism evidence="2 3">
    <name type="scientific">Kingdonia uniflora</name>
    <dbReference type="NCBI Taxonomy" id="39325"/>
    <lineage>
        <taxon>Eukaryota</taxon>
        <taxon>Viridiplantae</taxon>
        <taxon>Streptophyta</taxon>
        <taxon>Embryophyta</taxon>
        <taxon>Tracheophyta</taxon>
        <taxon>Spermatophyta</taxon>
        <taxon>Magnoliopsida</taxon>
        <taxon>Ranunculales</taxon>
        <taxon>Circaeasteraceae</taxon>
        <taxon>Kingdonia</taxon>
    </lineage>
</organism>
<name>A0A7J7LEJ1_9MAGN</name>
<dbReference type="PANTHER" id="PTHR14140">
    <property type="entry name" value="E3 UBIQUITIN-PROTEIN LIGASE UHRF-RELATED"/>
    <property type="match status" value="1"/>
</dbReference>
<dbReference type="Proteomes" id="UP000541444">
    <property type="component" value="Unassembled WGS sequence"/>
</dbReference>
<dbReference type="GO" id="GO:0061630">
    <property type="term" value="F:ubiquitin protein ligase activity"/>
    <property type="evidence" value="ECO:0007669"/>
    <property type="project" value="TreeGrafter"/>
</dbReference>
<proteinExistence type="predicted"/>